<comment type="caution">
    <text evidence="1">The sequence shown here is derived from an EMBL/GenBank/DDBJ whole genome shotgun (WGS) entry which is preliminary data.</text>
</comment>
<evidence type="ECO:0000313" key="1">
    <source>
        <dbReference type="EMBL" id="PNX58967.1"/>
    </source>
</evidence>
<dbReference type="EMBL" id="ASHM01079718">
    <property type="protein sequence ID" value="PNX58967.1"/>
    <property type="molecule type" value="Genomic_DNA"/>
</dbReference>
<reference evidence="1 2" key="2">
    <citation type="journal article" date="2017" name="Front. Plant Sci.">
        <title>Gene Classification and Mining of Molecular Markers Useful in Red Clover (Trifolium pratense) Breeding.</title>
        <authorList>
            <person name="Istvanek J."/>
            <person name="Dluhosova J."/>
            <person name="Dluhos P."/>
            <person name="Patkova L."/>
            <person name="Nedelnik J."/>
            <person name="Repkova J."/>
        </authorList>
    </citation>
    <scope>NUCLEOTIDE SEQUENCE [LARGE SCALE GENOMIC DNA]</scope>
    <source>
        <strain evidence="2">cv. Tatra</strain>
        <tissue evidence="1">Young leaves</tissue>
    </source>
</reference>
<dbReference type="AlphaFoldDB" id="A0A2K3JY46"/>
<gene>
    <name evidence="1" type="ORF">L195_g051180</name>
</gene>
<evidence type="ECO:0000313" key="2">
    <source>
        <dbReference type="Proteomes" id="UP000236291"/>
    </source>
</evidence>
<feature type="non-terminal residue" evidence="1">
    <location>
        <position position="1"/>
    </location>
</feature>
<organism evidence="1 2">
    <name type="scientific">Trifolium pratense</name>
    <name type="common">Red clover</name>
    <dbReference type="NCBI Taxonomy" id="57577"/>
    <lineage>
        <taxon>Eukaryota</taxon>
        <taxon>Viridiplantae</taxon>
        <taxon>Streptophyta</taxon>
        <taxon>Embryophyta</taxon>
        <taxon>Tracheophyta</taxon>
        <taxon>Spermatophyta</taxon>
        <taxon>Magnoliopsida</taxon>
        <taxon>eudicotyledons</taxon>
        <taxon>Gunneridae</taxon>
        <taxon>Pentapetalae</taxon>
        <taxon>rosids</taxon>
        <taxon>fabids</taxon>
        <taxon>Fabales</taxon>
        <taxon>Fabaceae</taxon>
        <taxon>Papilionoideae</taxon>
        <taxon>50 kb inversion clade</taxon>
        <taxon>NPAAA clade</taxon>
        <taxon>Hologalegina</taxon>
        <taxon>IRL clade</taxon>
        <taxon>Trifolieae</taxon>
        <taxon>Trifolium</taxon>
    </lineage>
</organism>
<accession>A0A2K3JY46</accession>
<name>A0A2K3JY46_TRIPR</name>
<proteinExistence type="predicted"/>
<dbReference type="Proteomes" id="UP000236291">
    <property type="component" value="Unassembled WGS sequence"/>
</dbReference>
<protein>
    <submittedName>
        <fullName evidence="1">Uncharacterized protein</fullName>
    </submittedName>
</protein>
<reference evidence="1 2" key="1">
    <citation type="journal article" date="2014" name="Am. J. Bot.">
        <title>Genome assembly and annotation for red clover (Trifolium pratense; Fabaceae).</title>
        <authorList>
            <person name="Istvanek J."/>
            <person name="Jaros M."/>
            <person name="Krenek A."/>
            <person name="Repkova J."/>
        </authorList>
    </citation>
    <scope>NUCLEOTIDE SEQUENCE [LARGE SCALE GENOMIC DNA]</scope>
    <source>
        <strain evidence="2">cv. Tatra</strain>
        <tissue evidence="1">Young leaves</tissue>
    </source>
</reference>
<sequence>GKSECWVDVGNLEAISDGDMKAPGGVALAMISNKLRSIAAFNTAGYTRLVVSTIAERQALSSFWYEDALICSADLMIQPTQMFRKESKYNLH</sequence>